<organism evidence="1 2">
    <name type="scientific">Mesorhizobium robiniae</name>
    <dbReference type="NCBI Taxonomy" id="559315"/>
    <lineage>
        <taxon>Bacteria</taxon>
        <taxon>Pseudomonadati</taxon>
        <taxon>Pseudomonadota</taxon>
        <taxon>Alphaproteobacteria</taxon>
        <taxon>Hyphomicrobiales</taxon>
        <taxon>Phyllobacteriaceae</taxon>
        <taxon>Mesorhizobium</taxon>
    </lineage>
</organism>
<dbReference type="Proteomes" id="UP001549204">
    <property type="component" value="Unassembled WGS sequence"/>
</dbReference>
<gene>
    <name evidence="1" type="ORF">ABID19_006898</name>
</gene>
<sequence length="153" mass="17031">MVEVPFIAPPCGVYPQPMPCLKLDENVESQTPKGGTGPGRSYAEVVQRRQCANPARNLPRWFCHTARQKASRSSAVIQQPLKISAYKTARSLKDLKTTWLPLPLEFATGLIRAGAQIGCTSQQNLIAPEREFYHPSAIDFMTGRAVSIERRYT</sequence>
<protein>
    <submittedName>
        <fullName evidence="1">Uncharacterized protein</fullName>
    </submittedName>
</protein>
<accession>A0ABV2H077</accession>
<keyword evidence="2" id="KW-1185">Reference proteome</keyword>
<dbReference type="RefSeq" id="WP_263791837.1">
    <property type="nucleotide sequence ID" value="NZ_JBEPMC010000025.1"/>
</dbReference>
<dbReference type="EMBL" id="JBEPMC010000025">
    <property type="protein sequence ID" value="MET3583832.1"/>
    <property type="molecule type" value="Genomic_DNA"/>
</dbReference>
<comment type="caution">
    <text evidence="1">The sequence shown here is derived from an EMBL/GenBank/DDBJ whole genome shotgun (WGS) entry which is preliminary data.</text>
</comment>
<evidence type="ECO:0000313" key="1">
    <source>
        <dbReference type="EMBL" id="MET3583832.1"/>
    </source>
</evidence>
<name>A0ABV2H077_9HYPH</name>
<evidence type="ECO:0000313" key="2">
    <source>
        <dbReference type="Proteomes" id="UP001549204"/>
    </source>
</evidence>
<reference evidence="1 2" key="1">
    <citation type="submission" date="2024-06" db="EMBL/GenBank/DDBJ databases">
        <title>Genomic Encyclopedia of Type Strains, Phase IV (KMG-IV): sequencing the most valuable type-strain genomes for metagenomic binning, comparative biology and taxonomic classification.</title>
        <authorList>
            <person name="Goeker M."/>
        </authorList>
    </citation>
    <scope>NUCLEOTIDE SEQUENCE [LARGE SCALE GENOMIC DNA]</scope>
    <source>
        <strain evidence="1 2">DSM 100022</strain>
    </source>
</reference>
<proteinExistence type="predicted"/>